<feature type="region of interest" description="Disordered" evidence="1">
    <location>
        <begin position="1"/>
        <end position="34"/>
    </location>
</feature>
<organism evidence="2 3">
    <name type="scientific">Mycena maculata</name>
    <dbReference type="NCBI Taxonomy" id="230809"/>
    <lineage>
        <taxon>Eukaryota</taxon>
        <taxon>Fungi</taxon>
        <taxon>Dikarya</taxon>
        <taxon>Basidiomycota</taxon>
        <taxon>Agaricomycotina</taxon>
        <taxon>Agaricomycetes</taxon>
        <taxon>Agaricomycetidae</taxon>
        <taxon>Agaricales</taxon>
        <taxon>Marasmiineae</taxon>
        <taxon>Mycenaceae</taxon>
        <taxon>Mycena</taxon>
    </lineage>
</organism>
<sequence length="103" mass="12163">MKSPTPLVAESTLSAVKPKKKTTKKSKKAVPLSSPTPYELRVRREAEHREKSHLRIAKMCAELKTRSAEEQEFYAQRARAYQVRYRERHREDLRIWEAQRRAA</sequence>
<comment type="caution">
    <text evidence="2">The sequence shown here is derived from an EMBL/GenBank/DDBJ whole genome shotgun (WGS) entry which is preliminary data.</text>
</comment>
<dbReference type="AlphaFoldDB" id="A0AAD7NRT1"/>
<feature type="compositionally biased region" description="Basic residues" evidence="1">
    <location>
        <begin position="17"/>
        <end position="28"/>
    </location>
</feature>
<protein>
    <submittedName>
        <fullName evidence="2">Uncharacterized protein</fullName>
    </submittedName>
</protein>
<evidence type="ECO:0000313" key="2">
    <source>
        <dbReference type="EMBL" id="KAJ7772556.1"/>
    </source>
</evidence>
<gene>
    <name evidence="2" type="ORF">DFH07DRAFT_953022</name>
</gene>
<name>A0AAD7NRT1_9AGAR</name>
<evidence type="ECO:0000313" key="3">
    <source>
        <dbReference type="Proteomes" id="UP001215280"/>
    </source>
</evidence>
<accession>A0AAD7NRT1</accession>
<dbReference type="EMBL" id="JARJLG010000019">
    <property type="protein sequence ID" value="KAJ7772556.1"/>
    <property type="molecule type" value="Genomic_DNA"/>
</dbReference>
<dbReference type="InterPro" id="IPR036910">
    <property type="entry name" value="HMG_box_dom_sf"/>
</dbReference>
<reference evidence="2" key="1">
    <citation type="submission" date="2023-03" db="EMBL/GenBank/DDBJ databases">
        <title>Massive genome expansion in bonnet fungi (Mycena s.s.) driven by repeated elements and novel gene families across ecological guilds.</title>
        <authorList>
            <consortium name="Lawrence Berkeley National Laboratory"/>
            <person name="Harder C.B."/>
            <person name="Miyauchi S."/>
            <person name="Viragh M."/>
            <person name="Kuo A."/>
            <person name="Thoen E."/>
            <person name="Andreopoulos B."/>
            <person name="Lu D."/>
            <person name="Skrede I."/>
            <person name="Drula E."/>
            <person name="Henrissat B."/>
            <person name="Morin E."/>
            <person name="Kohler A."/>
            <person name="Barry K."/>
            <person name="LaButti K."/>
            <person name="Morin E."/>
            <person name="Salamov A."/>
            <person name="Lipzen A."/>
            <person name="Mereny Z."/>
            <person name="Hegedus B."/>
            <person name="Baldrian P."/>
            <person name="Stursova M."/>
            <person name="Weitz H."/>
            <person name="Taylor A."/>
            <person name="Grigoriev I.V."/>
            <person name="Nagy L.G."/>
            <person name="Martin F."/>
            <person name="Kauserud H."/>
        </authorList>
    </citation>
    <scope>NUCLEOTIDE SEQUENCE</scope>
    <source>
        <strain evidence="2">CBHHK188m</strain>
    </source>
</reference>
<evidence type="ECO:0000256" key="1">
    <source>
        <dbReference type="SAM" id="MobiDB-lite"/>
    </source>
</evidence>
<keyword evidence="3" id="KW-1185">Reference proteome</keyword>
<proteinExistence type="predicted"/>
<dbReference type="SUPFAM" id="SSF47095">
    <property type="entry name" value="HMG-box"/>
    <property type="match status" value="1"/>
</dbReference>
<dbReference type="Proteomes" id="UP001215280">
    <property type="component" value="Unassembled WGS sequence"/>
</dbReference>